<evidence type="ECO:0000256" key="3">
    <source>
        <dbReference type="ARBA" id="ARBA00022801"/>
    </source>
</evidence>
<dbReference type="SUPFAM" id="SSF49452">
    <property type="entry name" value="Starch-binding domain-like"/>
    <property type="match status" value="1"/>
</dbReference>
<keyword evidence="2" id="KW-0479">Metal-binding</keyword>
<organism evidence="6">
    <name type="scientific">marine metagenome</name>
    <dbReference type="NCBI Taxonomy" id="408172"/>
    <lineage>
        <taxon>unclassified sequences</taxon>
        <taxon>metagenomes</taxon>
        <taxon>ecological metagenomes</taxon>
    </lineage>
</organism>
<evidence type="ECO:0000256" key="2">
    <source>
        <dbReference type="ARBA" id="ARBA00022723"/>
    </source>
</evidence>
<dbReference type="GO" id="GO:0030246">
    <property type="term" value="F:carbohydrate binding"/>
    <property type="evidence" value="ECO:0007669"/>
    <property type="project" value="InterPro"/>
</dbReference>
<feature type="domain" description="Peptidase M10 metallopeptidase" evidence="5">
    <location>
        <begin position="23"/>
        <end position="199"/>
    </location>
</feature>
<protein>
    <recommendedName>
        <fullName evidence="5">Peptidase M10 metallopeptidase domain-containing protein</fullName>
    </recommendedName>
</protein>
<keyword evidence="1" id="KW-0645">Protease</keyword>
<dbReference type="InterPro" id="IPR021190">
    <property type="entry name" value="Pept_M10A"/>
</dbReference>
<evidence type="ECO:0000313" key="6">
    <source>
        <dbReference type="EMBL" id="SVC87357.1"/>
    </source>
</evidence>
<proteinExistence type="predicted"/>
<dbReference type="Gene3D" id="3.40.390.10">
    <property type="entry name" value="Collagenase (Catalytic Domain)"/>
    <property type="match status" value="1"/>
</dbReference>
<dbReference type="GO" id="GO:0031012">
    <property type="term" value="C:extracellular matrix"/>
    <property type="evidence" value="ECO:0007669"/>
    <property type="project" value="InterPro"/>
</dbReference>
<dbReference type="Gene3D" id="2.60.40.10">
    <property type="entry name" value="Immunoglobulins"/>
    <property type="match status" value="1"/>
</dbReference>
<dbReference type="Pfam" id="PF00413">
    <property type="entry name" value="Peptidase_M10"/>
    <property type="match status" value="1"/>
</dbReference>
<keyword evidence="3" id="KW-0378">Hydrolase</keyword>
<dbReference type="InterPro" id="IPR001818">
    <property type="entry name" value="Pept_M10_metallopeptidase"/>
</dbReference>
<dbReference type="InterPro" id="IPR013783">
    <property type="entry name" value="Ig-like_fold"/>
</dbReference>
<dbReference type="InterPro" id="IPR013784">
    <property type="entry name" value="Carb-bd-like_fold"/>
</dbReference>
<reference evidence="6" key="1">
    <citation type="submission" date="2018-05" db="EMBL/GenBank/DDBJ databases">
        <authorList>
            <person name="Lanie J.A."/>
            <person name="Ng W.-L."/>
            <person name="Kazmierczak K.M."/>
            <person name="Andrzejewski T.M."/>
            <person name="Davidsen T.M."/>
            <person name="Wayne K.J."/>
            <person name="Tettelin H."/>
            <person name="Glass J.I."/>
            <person name="Rusch D."/>
            <person name="Podicherti R."/>
            <person name="Tsui H.-C.T."/>
            <person name="Winkler M.E."/>
        </authorList>
    </citation>
    <scope>NUCLEOTIDE SEQUENCE</scope>
</reference>
<gene>
    <name evidence="6" type="ORF">METZ01_LOCUS340211</name>
</gene>
<dbReference type="PRINTS" id="PR00138">
    <property type="entry name" value="MATRIXIN"/>
</dbReference>
<dbReference type="GO" id="GO:0008270">
    <property type="term" value="F:zinc ion binding"/>
    <property type="evidence" value="ECO:0007669"/>
    <property type="project" value="InterPro"/>
</dbReference>
<dbReference type="GO" id="GO:0004222">
    <property type="term" value="F:metalloendopeptidase activity"/>
    <property type="evidence" value="ECO:0007669"/>
    <property type="project" value="InterPro"/>
</dbReference>
<dbReference type="Pfam" id="PF13620">
    <property type="entry name" value="CarboxypepD_reg"/>
    <property type="match status" value="1"/>
</dbReference>
<keyword evidence="4" id="KW-0862">Zinc</keyword>
<evidence type="ECO:0000259" key="5">
    <source>
        <dbReference type="Pfam" id="PF00413"/>
    </source>
</evidence>
<evidence type="ECO:0000256" key="4">
    <source>
        <dbReference type="ARBA" id="ARBA00022833"/>
    </source>
</evidence>
<feature type="non-terminal residue" evidence="6">
    <location>
        <position position="1"/>
    </location>
</feature>
<dbReference type="GO" id="GO:0006508">
    <property type="term" value="P:proteolysis"/>
    <property type="evidence" value="ECO:0007669"/>
    <property type="project" value="UniProtKB-KW"/>
</dbReference>
<sequence length="330" mass="35978">LRWRLDELDPRVDPNVVNRDTRAIRYYLARDAWSEQNAEAELNAVRTAIGQWQSVPGTVLKFEEAGLVTAGVDVGRDNTNVVYWVKEAAANGAVWVNNERMEISGALAVTFPMYFDDHTIVEADMVFNGVDRRWFVDYNNSFSVDNFVEAVALHEFGHFIGLQHSPLGAATMFSRTGAGVGLAVGLLKDEIAATQALYGEPAALARLGSITGKVTMGRGLVFGAVVLAEDAHGNIIQSTVTERNGQYELMALPPATYRLRVAPLHSPDTQPQPLVRDIDISIEHEGAETKFRPTGYKQAVASPGKSSTLDFAVNKGSAPFYISAVRPPTT</sequence>
<evidence type="ECO:0000256" key="1">
    <source>
        <dbReference type="ARBA" id="ARBA00022670"/>
    </source>
</evidence>
<name>A0A382QQZ4_9ZZZZ</name>
<feature type="non-terminal residue" evidence="6">
    <location>
        <position position="330"/>
    </location>
</feature>
<accession>A0A382QQZ4</accession>
<dbReference type="SUPFAM" id="SSF55486">
    <property type="entry name" value="Metalloproteases ('zincins'), catalytic domain"/>
    <property type="match status" value="1"/>
</dbReference>
<dbReference type="AlphaFoldDB" id="A0A382QQZ4"/>
<dbReference type="EMBL" id="UINC01115958">
    <property type="protein sequence ID" value="SVC87357.1"/>
    <property type="molecule type" value="Genomic_DNA"/>
</dbReference>
<dbReference type="InterPro" id="IPR024079">
    <property type="entry name" value="MetalloPept_cat_dom_sf"/>
</dbReference>